<dbReference type="InterPro" id="IPR010260">
    <property type="entry name" value="AlpA"/>
</dbReference>
<proteinExistence type="predicted"/>
<evidence type="ECO:0008006" key="4">
    <source>
        <dbReference type="Google" id="ProtNLM"/>
    </source>
</evidence>
<organism evidence="2 3">
    <name type="scientific">Gloeomargarita lithophora Alchichica-D10</name>
    <dbReference type="NCBI Taxonomy" id="1188229"/>
    <lineage>
        <taxon>Bacteria</taxon>
        <taxon>Bacillati</taxon>
        <taxon>Cyanobacteriota</taxon>
        <taxon>Cyanophyceae</taxon>
        <taxon>Gloeomargaritales</taxon>
        <taxon>Gloeomargaritaceae</taxon>
        <taxon>Gloeomargarita</taxon>
    </lineage>
</organism>
<protein>
    <recommendedName>
        <fullName evidence="4">AlpA family phage regulatory protein</fullName>
    </recommendedName>
</protein>
<gene>
    <name evidence="2" type="ORF">GlitD10_0489</name>
</gene>
<dbReference type="Gene3D" id="1.10.238.160">
    <property type="match status" value="1"/>
</dbReference>
<reference evidence="2 3" key="1">
    <citation type="submission" date="2016-10" db="EMBL/GenBank/DDBJ databases">
        <title>Description of Gloeomargarita lithophora gen. nov., sp. nov., a thylakoid-bearing basal-branching cyanobacterium with intracellular carbonates, and proposal for Gloeomargaritales ord. nov.</title>
        <authorList>
            <person name="Moreira D."/>
            <person name="Tavera R."/>
            <person name="Benzerara K."/>
            <person name="Skouri-Panet F."/>
            <person name="Couradeau E."/>
            <person name="Gerard E."/>
            <person name="Loussert C."/>
            <person name="Novelo E."/>
            <person name="Zivanovic Y."/>
            <person name="Lopez-Garcia P."/>
        </authorList>
    </citation>
    <scope>NUCLEOTIDE SEQUENCE [LARGE SCALE GENOMIC DNA]</scope>
    <source>
        <strain evidence="2 3">D10</strain>
    </source>
</reference>
<keyword evidence="1" id="KW-0812">Transmembrane</keyword>
<dbReference type="Proteomes" id="UP000180235">
    <property type="component" value="Chromosome"/>
</dbReference>
<dbReference type="STRING" id="1188229.GlitD10_0489"/>
<keyword evidence="1" id="KW-1133">Transmembrane helix</keyword>
<dbReference type="EMBL" id="CP017675">
    <property type="protein sequence ID" value="APB32801.1"/>
    <property type="molecule type" value="Genomic_DNA"/>
</dbReference>
<sequence>MVTYSEAGLEYHKLIRVLALSVLMLFGYCYRVIVSCSGFGYRVHLIRCTNVSNCLWGCIHAIVRLLLPTGGNFMSSVLRRCEVLKRLGISKSTLQRWVEAGHFPRPMQIGPRAVAWPESDLTVFLANRQRTGGVE</sequence>
<keyword evidence="3" id="KW-1185">Reference proteome</keyword>
<accession>A0A1J0AA77</accession>
<dbReference type="InterPro" id="IPR009061">
    <property type="entry name" value="DNA-bd_dom_put_sf"/>
</dbReference>
<evidence type="ECO:0000313" key="3">
    <source>
        <dbReference type="Proteomes" id="UP000180235"/>
    </source>
</evidence>
<dbReference type="SUPFAM" id="SSF46955">
    <property type="entry name" value="Putative DNA-binding domain"/>
    <property type="match status" value="1"/>
</dbReference>
<name>A0A1J0AA77_9CYAN</name>
<evidence type="ECO:0000256" key="1">
    <source>
        <dbReference type="SAM" id="Phobius"/>
    </source>
</evidence>
<dbReference type="Pfam" id="PF05930">
    <property type="entry name" value="Phage_AlpA"/>
    <property type="match status" value="1"/>
</dbReference>
<dbReference type="AlphaFoldDB" id="A0A1J0AA77"/>
<keyword evidence="1" id="KW-0472">Membrane</keyword>
<dbReference type="KEGG" id="glt:GlitD10_0489"/>
<evidence type="ECO:0000313" key="2">
    <source>
        <dbReference type="EMBL" id="APB32801.1"/>
    </source>
</evidence>
<feature type="transmembrane region" description="Helical" evidence="1">
    <location>
        <begin position="14"/>
        <end position="33"/>
    </location>
</feature>